<keyword evidence="3" id="KW-1185">Reference proteome</keyword>
<reference evidence="2 3" key="1">
    <citation type="submission" date="2020-04" db="EMBL/GenBank/DDBJ databases">
        <title>Massilia sp. RP-1-19 isolated from soil.</title>
        <authorList>
            <person name="Dahal R.H."/>
        </authorList>
    </citation>
    <scope>NUCLEOTIDE SEQUENCE [LARGE SCALE GENOMIC DNA]</scope>
    <source>
        <strain evidence="2 3">RP-1-19</strain>
    </source>
</reference>
<evidence type="ECO:0000256" key="1">
    <source>
        <dbReference type="SAM" id="MobiDB-lite"/>
    </source>
</evidence>
<organism evidence="2 3">
    <name type="scientific">Massilia polaris</name>
    <dbReference type="NCBI Taxonomy" id="2728846"/>
    <lineage>
        <taxon>Bacteria</taxon>
        <taxon>Pseudomonadati</taxon>
        <taxon>Pseudomonadota</taxon>
        <taxon>Betaproteobacteria</taxon>
        <taxon>Burkholderiales</taxon>
        <taxon>Oxalobacteraceae</taxon>
        <taxon>Telluria group</taxon>
        <taxon>Massilia</taxon>
    </lineage>
</organism>
<proteinExistence type="predicted"/>
<comment type="caution">
    <text evidence="2">The sequence shown here is derived from an EMBL/GenBank/DDBJ whole genome shotgun (WGS) entry which is preliminary data.</text>
</comment>
<dbReference type="InterPro" id="IPR032427">
    <property type="entry name" value="P22_portal"/>
</dbReference>
<protein>
    <submittedName>
        <fullName evidence="2">Uncharacterized protein</fullName>
    </submittedName>
</protein>
<gene>
    <name evidence="2" type="ORF">HHL21_18005</name>
</gene>
<accession>A0A848HPK8</accession>
<sequence>MGINGAPPPPPTPEEMKDQQEQIAGITQMFDLTTGKYDVTCESGPSYTTKREESANQMIEFMRAVPAAGQVMGDLLAKSLDWPGADDIAERLKSMLPPQAQGQNPQLQQMQQQMQQMQQALQQAQGSGRRHGNSA</sequence>
<feature type="compositionally biased region" description="Pro residues" evidence="1">
    <location>
        <begin position="1"/>
        <end position="13"/>
    </location>
</feature>
<evidence type="ECO:0000313" key="2">
    <source>
        <dbReference type="EMBL" id="NML62937.1"/>
    </source>
</evidence>
<dbReference type="AlphaFoldDB" id="A0A848HPK8"/>
<dbReference type="EMBL" id="JABBGG010000011">
    <property type="protein sequence ID" value="NML62937.1"/>
    <property type="molecule type" value="Genomic_DNA"/>
</dbReference>
<dbReference type="Pfam" id="PF16510">
    <property type="entry name" value="P22_portal"/>
    <property type="match status" value="1"/>
</dbReference>
<dbReference type="RefSeq" id="WP_169468423.1">
    <property type="nucleotide sequence ID" value="NZ_JABBGG010000011.1"/>
</dbReference>
<feature type="region of interest" description="Disordered" evidence="1">
    <location>
        <begin position="1"/>
        <end position="20"/>
    </location>
</feature>
<feature type="compositionally biased region" description="Low complexity" evidence="1">
    <location>
        <begin position="97"/>
        <end position="125"/>
    </location>
</feature>
<feature type="region of interest" description="Disordered" evidence="1">
    <location>
        <begin position="97"/>
        <end position="135"/>
    </location>
</feature>
<dbReference type="Proteomes" id="UP000583752">
    <property type="component" value="Unassembled WGS sequence"/>
</dbReference>
<name>A0A848HPK8_9BURK</name>
<evidence type="ECO:0000313" key="3">
    <source>
        <dbReference type="Proteomes" id="UP000583752"/>
    </source>
</evidence>